<gene>
    <name evidence="7" type="ORF">AGOR_G00153050</name>
</gene>
<dbReference type="InterPro" id="IPR033516">
    <property type="entry name" value="CARD8/ASC/NALP1_CARD"/>
</dbReference>
<dbReference type="Proteomes" id="UP000829720">
    <property type="component" value="Unassembled WGS sequence"/>
</dbReference>
<dbReference type="InterPro" id="IPR051249">
    <property type="entry name" value="NLRP_Inflammasome"/>
</dbReference>
<dbReference type="GO" id="GO:0005829">
    <property type="term" value="C:cytosol"/>
    <property type="evidence" value="ECO:0007669"/>
    <property type="project" value="UniProtKB-SubCell"/>
</dbReference>
<evidence type="ECO:0000256" key="1">
    <source>
        <dbReference type="ARBA" id="ARBA00004514"/>
    </source>
</evidence>
<evidence type="ECO:0000256" key="5">
    <source>
        <dbReference type="ARBA" id="ARBA00023198"/>
    </source>
</evidence>
<comment type="subcellular location">
    <subcellularLocation>
        <location evidence="1">Cytoplasm</location>
        <location evidence="1">Cytosol</location>
    </subcellularLocation>
</comment>
<protein>
    <recommendedName>
        <fullName evidence="6">CARD domain-containing protein</fullName>
    </recommendedName>
</protein>
<accession>A0A8T3D2Z5</accession>
<evidence type="ECO:0000313" key="7">
    <source>
        <dbReference type="EMBL" id="KAI1890372.1"/>
    </source>
</evidence>
<dbReference type="OrthoDB" id="8891580at2759"/>
<dbReference type="EMBL" id="JAERUA010000014">
    <property type="protein sequence ID" value="KAI1890372.1"/>
    <property type="molecule type" value="Genomic_DNA"/>
</dbReference>
<name>A0A8T3D2Z5_9TELE</name>
<proteinExistence type="predicted"/>
<evidence type="ECO:0000313" key="8">
    <source>
        <dbReference type="Proteomes" id="UP000829720"/>
    </source>
</evidence>
<keyword evidence="3" id="KW-0399">Innate immunity</keyword>
<evidence type="ECO:0000256" key="4">
    <source>
        <dbReference type="ARBA" id="ARBA00022859"/>
    </source>
</evidence>
<dbReference type="GO" id="GO:0045087">
    <property type="term" value="P:innate immune response"/>
    <property type="evidence" value="ECO:0007669"/>
    <property type="project" value="UniProtKB-KW"/>
</dbReference>
<dbReference type="PANTHER" id="PTHR46985:SF2">
    <property type="entry name" value="APOPTOSIS-ASSOCIATED SPECK-LIKE PROTEIN CONTAINING A CARD"/>
    <property type="match status" value="1"/>
</dbReference>
<feature type="domain" description="CARD" evidence="6">
    <location>
        <begin position="122"/>
        <end position="184"/>
    </location>
</feature>
<dbReference type="InterPro" id="IPR001315">
    <property type="entry name" value="CARD"/>
</dbReference>
<dbReference type="SUPFAM" id="SSF47986">
    <property type="entry name" value="DEATH domain"/>
    <property type="match status" value="1"/>
</dbReference>
<dbReference type="Pfam" id="PF00619">
    <property type="entry name" value="CARD"/>
    <property type="match status" value="1"/>
</dbReference>
<dbReference type="AlphaFoldDB" id="A0A8T3D2Z5"/>
<organism evidence="7 8">
    <name type="scientific">Albula goreensis</name>
    <dbReference type="NCBI Taxonomy" id="1534307"/>
    <lineage>
        <taxon>Eukaryota</taxon>
        <taxon>Metazoa</taxon>
        <taxon>Chordata</taxon>
        <taxon>Craniata</taxon>
        <taxon>Vertebrata</taxon>
        <taxon>Euteleostomi</taxon>
        <taxon>Actinopterygii</taxon>
        <taxon>Neopterygii</taxon>
        <taxon>Teleostei</taxon>
        <taxon>Albuliformes</taxon>
        <taxon>Albulidae</taxon>
        <taxon>Albula</taxon>
    </lineage>
</organism>
<evidence type="ECO:0000256" key="3">
    <source>
        <dbReference type="ARBA" id="ARBA00022588"/>
    </source>
</evidence>
<dbReference type="CDD" id="cd08330">
    <property type="entry name" value="CARD_ASC_NALP1"/>
    <property type="match status" value="1"/>
</dbReference>
<dbReference type="GO" id="GO:0042981">
    <property type="term" value="P:regulation of apoptotic process"/>
    <property type="evidence" value="ECO:0007669"/>
    <property type="project" value="InterPro"/>
</dbReference>
<dbReference type="InterPro" id="IPR011029">
    <property type="entry name" value="DEATH-like_dom_sf"/>
</dbReference>
<dbReference type="Gene3D" id="1.10.533.10">
    <property type="entry name" value="Death Domain, Fas"/>
    <property type="match status" value="1"/>
</dbReference>
<comment type="caution">
    <text evidence="7">The sequence shown here is derived from an EMBL/GenBank/DDBJ whole genome shotgun (WGS) entry which is preliminary data.</text>
</comment>
<keyword evidence="2" id="KW-0963">Cytoplasm</keyword>
<reference evidence="7" key="1">
    <citation type="submission" date="2021-01" db="EMBL/GenBank/DDBJ databases">
        <authorList>
            <person name="Zahm M."/>
            <person name="Roques C."/>
            <person name="Cabau C."/>
            <person name="Klopp C."/>
            <person name="Donnadieu C."/>
            <person name="Jouanno E."/>
            <person name="Lampietro C."/>
            <person name="Louis A."/>
            <person name="Herpin A."/>
            <person name="Echchiki A."/>
            <person name="Berthelot C."/>
            <person name="Parey E."/>
            <person name="Roest-Crollius H."/>
            <person name="Braasch I."/>
            <person name="Postlethwait J."/>
            <person name="Bobe J."/>
            <person name="Montfort J."/>
            <person name="Bouchez O."/>
            <person name="Begum T."/>
            <person name="Mejri S."/>
            <person name="Adams A."/>
            <person name="Chen W.-J."/>
            <person name="Guiguen Y."/>
        </authorList>
    </citation>
    <scope>NUCLEOTIDE SEQUENCE</scope>
    <source>
        <tissue evidence="7">Blood</tissue>
    </source>
</reference>
<evidence type="ECO:0000259" key="6">
    <source>
        <dbReference type="PROSITE" id="PS50209"/>
    </source>
</evidence>
<evidence type="ECO:0000256" key="2">
    <source>
        <dbReference type="ARBA" id="ARBA00022490"/>
    </source>
</evidence>
<dbReference type="PROSITE" id="PS50209">
    <property type="entry name" value="CARD"/>
    <property type="match status" value="1"/>
</dbReference>
<dbReference type="PANTHER" id="PTHR46985">
    <property type="entry name" value="NACHT, LRR AND PYD DOMAINS-CONTAINING PROTEIN 1"/>
    <property type="match status" value="1"/>
</dbReference>
<dbReference type="FunFam" id="1.10.533.10:FF:000013">
    <property type="entry name" value="Apoptosis-associated speck-like protein containing a CARD"/>
    <property type="match status" value="1"/>
</dbReference>
<dbReference type="GO" id="GO:0006954">
    <property type="term" value="P:inflammatory response"/>
    <property type="evidence" value="ECO:0007669"/>
    <property type="project" value="UniProtKB-KW"/>
</dbReference>
<keyword evidence="5" id="KW-0395">Inflammatory response</keyword>
<keyword evidence="4" id="KW-0391">Immunity</keyword>
<keyword evidence="8" id="KW-1185">Reference proteome</keyword>
<sequence>MFMGDREEERECCVGGRSSGFYRAEEYQTGRTQKGDTEMEAGGVTSLKDKKYHLPDLRIETTENRRVLEEREKICKSQHAAVQPVPSFLSPPVQPVPGSQDPAVEQPVPGFPSPPVQPVPGSQDPAVEFVDQHREALIQRVTLVKPIADALLQRKLLQEEAYDKICAEKTSQDQMRTLYQFLKSSTVKSALYAELLKKEPFLVNDLGAV</sequence>